<dbReference type="OrthoDB" id="9807770at2"/>
<proteinExistence type="inferred from homology"/>
<protein>
    <submittedName>
        <fullName evidence="3">GIY-YIG catalytic domain protein</fullName>
    </submittedName>
</protein>
<dbReference type="EMBL" id="AWXA01000041">
    <property type="protein sequence ID" value="ERT58741.1"/>
    <property type="molecule type" value="Genomic_DNA"/>
</dbReference>
<accession>U7UHG9</accession>
<comment type="similarity">
    <text evidence="1">Belongs to the UPF0213 family.</text>
</comment>
<gene>
    <name evidence="3" type="ORF">HMPREF1250_1797</name>
</gene>
<dbReference type="SUPFAM" id="SSF82771">
    <property type="entry name" value="GIY-YIG endonuclease"/>
    <property type="match status" value="1"/>
</dbReference>
<feature type="domain" description="GIY-YIG" evidence="2">
    <location>
        <begin position="1"/>
        <end position="75"/>
    </location>
</feature>
<dbReference type="eggNOG" id="COG2827">
    <property type="taxonomic scope" value="Bacteria"/>
</dbReference>
<dbReference type="PROSITE" id="PS50164">
    <property type="entry name" value="GIY_YIG"/>
    <property type="match status" value="1"/>
</dbReference>
<dbReference type="PANTHER" id="PTHR34477">
    <property type="entry name" value="UPF0213 PROTEIN YHBQ"/>
    <property type="match status" value="1"/>
</dbReference>
<dbReference type="InterPro" id="IPR035901">
    <property type="entry name" value="GIY-YIG_endonuc_sf"/>
</dbReference>
<dbReference type="PANTHER" id="PTHR34477:SF1">
    <property type="entry name" value="UPF0213 PROTEIN YHBQ"/>
    <property type="match status" value="1"/>
</dbReference>
<name>U7UHG9_9FIRM</name>
<dbReference type="Gene3D" id="3.40.1440.10">
    <property type="entry name" value="GIY-YIG endonuclease"/>
    <property type="match status" value="1"/>
</dbReference>
<dbReference type="AlphaFoldDB" id="U7UHG9"/>
<evidence type="ECO:0000313" key="3">
    <source>
        <dbReference type="EMBL" id="ERT58741.1"/>
    </source>
</evidence>
<keyword evidence="4" id="KW-1185">Reference proteome</keyword>
<reference evidence="3 4" key="1">
    <citation type="submission" date="2013-09" db="EMBL/GenBank/DDBJ databases">
        <authorList>
            <person name="Durkin A.S."/>
            <person name="Haft D.R."/>
            <person name="McCorrison J."/>
            <person name="Torralba M."/>
            <person name="Gillis M."/>
            <person name="Haft D.H."/>
            <person name="Methe B."/>
            <person name="Sutton G."/>
            <person name="Nelson K.E."/>
        </authorList>
    </citation>
    <scope>NUCLEOTIDE SEQUENCE [LARGE SCALE GENOMIC DNA]</scope>
    <source>
        <strain evidence="3 4">BV3C16-1</strain>
    </source>
</reference>
<dbReference type="PATRIC" id="fig|1111454.3.peg.1462"/>
<comment type="caution">
    <text evidence="3">The sequence shown here is derived from an EMBL/GenBank/DDBJ whole genome shotgun (WGS) entry which is preliminary data.</text>
</comment>
<evidence type="ECO:0000259" key="2">
    <source>
        <dbReference type="PROSITE" id="PS50164"/>
    </source>
</evidence>
<evidence type="ECO:0000313" key="4">
    <source>
        <dbReference type="Proteomes" id="UP000017090"/>
    </source>
</evidence>
<dbReference type="CDD" id="cd10456">
    <property type="entry name" value="GIY-YIG_UPF0213"/>
    <property type="match status" value="1"/>
</dbReference>
<dbReference type="InterPro" id="IPR000305">
    <property type="entry name" value="GIY-YIG_endonuc"/>
</dbReference>
<dbReference type="RefSeq" id="WP_023054040.1">
    <property type="nucleotide sequence ID" value="NZ_AWXA01000041.1"/>
</dbReference>
<dbReference type="STRING" id="1111454.HMPREF1250_1797"/>
<dbReference type="Pfam" id="PF01541">
    <property type="entry name" value="GIY-YIG"/>
    <property type="match status" value="1"/>
</dbReference>
<sequence length="87" mass="10563">MYYTYMVRCADDTLYTGWALDPVKRVAAHNSGCGAKYTRSRRPVRLVWREAFSTQHEAMHREWEIKQWPRFRKEELCRKQQAMHRDA</sequence>
<organism evidence="3 4">
    <name type="scientific">Megasphaera vaginalis</name>
    <name type="common">ex Srinivasan et al. 2021</name>
    <dbReference type="NCBI Taxonomy" id="1111454"/>
    <lineage>
        <taxon>Bacteria</taxon>
        <taxon>Bacillati</taxon>
        <taxon>Bacillota</taxon>
        <taxon>Negativicutes</taxon>
        <taxon>Veillonellales</taxon>
        <taxon>Veillonellaceae</taxon>
        <taxon>Megasphaera</taxon>
    </lineage>
</organism>
<evidence type="ECO:0000256" key="1">
    <source>
        <dbReference type="ARBA" id="ARBA00007435"/>
    </source>
</evidence>
<dbReference type="InterPro" id="IPR050190">
    <property type="entry name" value="UPF0213_domain"/>
</dbReference>
<dbReference type="Proteomes" id="UP000017090">
    <property type="component" value="Unassembled WGS sequence"/>
</dbReference>